<dbReference type="InterPro" id="IPR018310">
    <property type="entry name" value="Put_endonuclease_Z1-dom"/>
</dbReference>
<dbReference type="Pfam" id="PF10593">
    <property type="entry name" value="Z1"/>
    <property type="match status" value="1"/>
</dbReference>
<dbReference type="EMBL" id="MAXD01000002">
    <property type="protein sequence ID" value="OFA35187.1"/>
    <property type="molecule type" value="Genomic_DNA"/>
</dbReference>
<organism evidence="1 2">
    <name type="scientific">Bifidobacterium adolescentis</name>
    <dbReference type="NCBI Taxonomy" id="1680"/>
    <lineage>
        <taxon>Bacteria</taxon>
        <taxon>Bacillati</taxon>
        <taxon>Actinomycetota</taxon>
        <taxon>Actinomycetes</taxon>
        <taxon>Bifidobacteriales</taxon>
        <taxon>Bifidobacteriaceae</taxon>
        <taxon>Bifidobacterium</taxon>
    </lineage>
</organism>
<comment type="caution">
    <text evidence="1">The sequence shown here is derived from an EMBL/GenBank/DDBJ whole genome shotgun (WGS) entry which is preliminary data.</text>
</comment>
<reference evidence="1 2" key="1">
    <citation type="submission" date="2016-07" db="EMBL/GenBank/DDBJ databases">
        <title>Draft Genome Sequence of Bifidobacterium adolescentis strain Km 4.</title>
        <authorList>
            <person name="Danilenko V.N."/>
        </authorList>
    </citation>
    <scope>NUCLEOTIDE SEQUENCE [LARGE SCALE GENOMIC DNA]</scope>
    <source>
        <strain evidence="1 2">Km 4</strain>
    </source>
</reference>
<dbReference type="SUPFAM" id="SSF52540">
    <property type="entry name" value="P-loop containing nucleoside triphosphate hydrolases"/>
    <property type="match status" value="1"/>
</dbReference>
<sequence length="910" mass="103925">MRNKWEKVKAKVKLVLMVDDDDDQAPSEQDIEDALKILVSRKPELLEDSEGYNRTFRELRNELVPKIDEGITLTDQNSAWKPWLSDMQSSDTWETPRSDSYYQYLVMDKNSSYSTLDYTANEIVKLLADPRRDQPAVSRKGLILGDVQSGKTRTYIALMNKAADCGYRLIIVLTSDNENLRQQTQERIDTDFIGWQDGIRVGIGKYQQNIAHPSQLTNENDFVAAYDKAFHSFPRPTWNSAAPCVAVIKKNASILSKFNKWFDSPEFDKDLPVLIIDDESDYASVNSAKLDDSPTRINSLIRDLCQISSRTSYVAVTATPFANIFIDDADESDLFPQDFIHILKSPDAYIGAKKLFGDMDSVPEDSSCVREIDEGELESWLPVSHGKNYDIVDPELDDQVKHAVCTFINACALRPNAEDEQQSMLIHMSRFTDVQRQIADRVSGYLRQVENAVRFHADGDPRIDDLQEAFESEYYTSTDISWGMMFLRIRRLVQSSRLRVRLVNSDSDDWSLRNDVPPDLTSNECTIFIGGNQLSRGMTLSGLICSVFYRRVTASDTLLQMGRWFGYRPNYANLQRIWLLPESVLDYRYSCSIVEELKESASRMKHLGMTPKQFGLAIRKNPNKGVRITNASKMRNAVEGIGYQEFDMAGEIIESIKLDVDMKRRNQNDEAFMKLLGVCNAPQVISSVSPLVETQVFQNVPAKAVVDFLSQYRSGYRDTFFGPTLMTYRDQEIEMNTSMAEQYACTQLSENPDMTWNIGFINGNGNEVEGVNFHWTQVKRKCTFRDNRQFQINGDKMRLGSKNDALKIAACTYQLPIDQKNSSERQYYLTKYFGDHPSLLFYRICVKNFDGHQGLSPQEGPGMLGVKLIVPVDEVNVNKHLGKTVYMYNTVAQRREFAELSRKAEEYGDD</sequence>
<dbReference type="RefSeq" id="WP_003810247.1">
    <property type="nucleotide sequence ID" value="NZ_CP007443.1"/>
</dbReference>
<gene>
    <name evidence="1" type="ORF">BBK15_03675</name>
</gene>
<dbReference type="OrthoDB" id="436461at2"/>
<dbReference type="InterPro" id="IPR027417">
    <property type="entry name" value="P-loop_NTPase"/>
</dbReference>
<accession>A0A076JH56</accession>
<dbReference type="AlphaFoldDB" id="A0A076JH56"/>
<protein>
    <submittedName>
        <fullName evidence="1">Uncharacterized protein</fullName>
    </submittedName>
</protein>
<proteinExistence type="predicted"/>
<dbReference type="Proteomes" id="UP000175684">
    <property type="component" value="Unassembled WGS sequence"/>
</dbReference>
<evidence type="ECO:0000313" key="1">
    <source>
        <dbReference type="EMBL" id="OFA35187.1"/>
    </source>
</evidence>
<evidence type="ECO:0000313" key="2">
    <source>
        <dbReference type="Proteomes" id="UP000175684"/>
    </source>
</evidence>
<name>A0A076JH56_BIFAD</name>
<dbReference type="KEGG" id="badl:BADO_0961"/>
<dbReference type="Gene3D" id="3.40.50.300">
    <property type="entry name" value="P-loop containing nucleotide triphosphate hydrolases"/>
    <property type="match status" value="1"/>
</dbReference>
<dbReference type="eggNOG" id="COG1100">
    <property type="taxonomic scope" value="Bacteria"/>
</dbReference>